<name>A0AAW1V892_9CUCU</name>
<evidence type="ECO:0000313" key="3">
    <source>
        <dbReference type="Proteomes" id="UP001431783"/>
    </source>
</evidence>
<accession>A0AAW1V892</accession>
<feature type="chain" id="PRO_5043822464" evidence="1">
    <location>
        <begin position="22"/>
        <end position="216"/>
    </location>
</feature>
<evidence type="ECO:0000313" key="2">
    <source>
        <dbReference type="EMBL" id="KAK9888134.1"/>
    </source>
</evidence>
<dbReference type="GO" id="GO:0005615">
    <property type="term" value="C:extracellular space"/>
    <property type="evidence" value="ECO:0007669"/>
    <property type="project" value="TreeGrafter"/>
</dbReference>
<dbReference type="InterPro" id="IPR010562">
    <property type="entry name" value="Haemolymph_juvenile_hormone-bd"/>
</dbReference>
<keyword evidence="1" id="KW-0732">Signal</keyword>
<sequence>MKGGLIIFSLYVLALFVNVESAALSTSDREKAIEDIIVKSFGDPYNFGSFDAAPGNGVLKVHQNITSMIVHGLSKARRIVHADLAAGTISMTYEADQLSVNVNYDIDGSWHLMKIWGKGTGVVVMNDVRTKVEAKIELVNDKIKINDMKISYEVSGGSFDLDSLFGETGDMKIFTPIFLKAVNLYNKYVFPDILPPYIPLAEAGLTKVWSLILANA</sequence>
<dbReference type="Gene3D" id="3.15.10.30">
    <property type="entry name" value="Haemolymph juvenile hormone binding protein"/>
    <property type="match status" value="1"/>
</dbReference>
<dbReference type="EMBL" id="JARQZJ010000121">
    <property type="protein sequence ID" value="KAK9888134.1"/>
    <property type="molecule type" value="Genomic_DNA"/>
</dbReference>
<protein>
    <submittedName>
        <fullName evidence="2">Uncharacterized protein</fullName>
    </submittedName>
</protein>
<dbReference type="InterPro" id="IPR038606">
    <property type="entry name" value="To_sf"/>
</dbReference>
<evidence type="ECO:0000256" key="1">
    <source>
        <dbReference type="SAM" id="SignalP"/>
    </source>
</evidence>
<comment type="caution">
    <text evidence="2">The sequence shown here is derived from an EMBL/GenBank/DDBJ whole genome shotgun (WGS) entry which is preliminary data.</text>
</comment>
<dbReference type="Pfam" id="PF06585">
    <property type="entry name" value="JHBP"/>
    <property type="match status" value="1"/>
</dbReference>
<dbReference type="Proteomes" id="UP001431783">
    <property type="component" value="Unassembled WGS sequence"/>
</dbReference>
<gene>
    <name evidence="2" type="ORF">WA026_000405</name>
</gene>
<organism evidence="2 3">
    <name type="scientific">Henosepilachna vigintioctopunctata</name>
    <dbReference type="NCBI Taxonomy" id="420089"/>
    <lineage>
        <taxon>Eukaryota</taxon>
        <taxon>Metazoa</taxon>
        <taxon>Ecdysozoa</taxon>
        <taxon>Arthropoda</taxon>
        <taxon>Hexapoda</taxon>
        <taxon>Insecta</taxon>
        <taxon>Pterygota</taxon>
        <taxon>Neoptera</taxon>
        <taxon>Endopterygota</taxon>
        <taxon>Coleoptera</taxon>
        <taxon>Polyphaga</taxon>
        <taxon>Cucujiformia</taxon>
        <taxon>Coccinelloidea</taxon>
        <taxon>Coccinellidae</taxon>
        <taxon>Epilachninae</taxon>
        <taxon>Epilachnini</taxon>
        <taxon>Henosepilachna</taxon>
    </lineage>
</organism>
<proteinExistence type="predicted"/>
<dbReference type="AlphaFoldDB" id="A0AAW1V892"/>
<dbReference type="SMART" id="SM00700">
    <property type="entry name" value="JHBP"/>
    <property type="match status" value="1"/>
</dbReference>
<feature type="signal peptide" evidence="1">
    <location>
        <begin position="1"/>
        <end position="21"/>
    </location>
</feature>
<reference evidence="2 3" key="1">
    <citation type="submission" date="2023-03" db="EMBL/GenBank/DDBJ databases">
        <title>Genome insight into feeding habits of ladybird beetles.</title>
        <authorList>
            <person name="Li H.-S."/>
            <person name="Huang Y.-H."/>
            <person name="Pang H."/>
        </authorList>
    </citation>
    <scope>NUCLEOTIDE SEQUENCE [LARGE SCALE GENOMIC DNA]</scope>
    <source>
        <strain evidence="2">SYSU_2023b</strain>
        <tissue evidence="2">Whole body</tissue>
    </source>
</reference>
<dbReference type="PANTHER" id="PTHR11008">
    <property type="entry name" value="PROTEIN TAKEOUT-LIKE PROTEIN"/>
    <property type="match status" value="1"/>
</dbReference>
<keyword evidence="3" id="KW-1185">Reference proteome</keyword>
<dbReference type="PANTHER" id="PTHR11008:SF32">
    <property type="entry name" value="CIRCADIAN CLOCK-CONTROLLED PROTEIN DAYWAKE-RELATED"/>
    <property type="match status" value="1"/>
</dbReference>